<evidence type="ECO:0000313" key="2">
    <source>
        <dbReference type="EMBL" id="SDI72381.1"/>
    </source>
</evidence>
<evidence type="ECO:0000313" key="3">
    <source>
        <dbReference type="Proteomes" id="UP000199382"/>
    </source>
</evidence>
<name>A0A1G8MWM2_9RHOB</name>
<accession>A0A1G8MWM2</accession>
<reference evidence="2 3" key="1">
    <citation type="submission" date="2016-10" db="EMBL/GenBank/DDBJ databases">
        <authorList>
            <person name="de Groot N.N."/>
        </authorList>
    </citation>
    <scope>NUCLEOTIDE SEQUENCE [LARGE SCALE GENOMIC DNA]</scope>
    <source>
        <strain evidence="2 3">DSM 25294</strain>
    </source>
</reference>
<sequence>MLLLAGNIPGGAPGGAGGAAPPDSQLQPTRNGQVDFRDTKKTPAGTGVFLFEP</sequence>
<dbReference type="EMBL" id="FNEK01000006">
    <property type="protein sequence ID" value="SDI72381.1"/>
    <property type="molecule type" value="Genomic_DNA"/>
</dbReference>
<evidence type="ECO:0000256" key="1">
    <source>
        <dbReference type="SAM" id="MobiDB-lite"/>
    </source>
</evidence>
<dbReference type="Proteomes" id="UP000199382">
    <property type="component" value="Unassembled WGS sequence"/>
</dbReference>
<keyword evidence="3" id="KW-1185">Reference proteome</keyword>
<gene>
    <name evidence="2" type="ORF">SAMN04488026_100676</name>
</gene>
<protein>
    <submittedName>
        <fullName evidence="2">Uncharacterized protein</fullName>
    </submittedName>
</protein>
<feature type="region of interest" description="Disordered" evidence="1">
    <location>
        <begin position="1"/>
        <end position="53"/>
    </location>
</feature>
<organism evidence="2 3">
    <name type="scientific">Aliiruegeria lutimaris</name>
    <dbReference type="NCBI Taxonomy" id="571298"/>
    <lineage>
        <taxon>Bacteria</taxon>
        <taxon>Pseudomonadati</taxon>
        <taxon>Pseudomonadota</taxon>
        <taxon>Alphaproteobacteria</taxon>
        <taxon>Rhodobacterales</taxon>
        <taxon>Roseobacteraceae</taxon>
        <taxon>Aliiruegeria</taxon>
    </lineage>
</organism>
<dbReference type="AlphaFoldDB" id="A0A1G8MWM2"/>
<feature type="compositionally biased region" description="Gly residues" evidence="1">
    <location>
        <begin position="8"/>
        <end position="18"/>
    </location>
</feature>
<proteinExistence type="predicted"/>